<evidence type="ECO:0000256" key="1">
    <source>
        <dbReference type="SAM" id="MobiDB-lite"/>
    </source>
</evidence>
<reference evidence="2" key="1">
    <citation type="submission" date="2021-09" db="EMBL/GenBank/DDBJ databases">
        <title>The genome of Mauremys mutica provides insights into the evolution of semi-aquatic lifestyle.</title>
        <authorList>
            <person name="Gong S."/>
            <person name="Gao Y."/>
        </authorList>
    </citation>
    <scope>NUCLEOTIDE SEQUENCE</scope>
    <source>
        <strain evidence="2">MM-2020</strain>
        <tissue evidence="2">Muscle</tissue>
    </source>
</reference>
<keyword evidence="3" id="KW-1185">Reference proteome</keyword>
<comment type="caution">
    <text evidence="2">The sequence shown here is derived from an EMBL/GenBank/DDBJ whole genome shotgun (WGS) entry which is preliminary data.</text>
</comment>
<protein>
    <submittedName>
        <fullName evidence="2">Uncharacterized protein</fullName>
    </submittedName>
</protein>
<accession>A0A9D3X4Z4</accession>
<dbReference type="AlphaFoldDB" id="A0A9D3X4Z4"/>
<evidence type="ECO:0000313" key="3">
    <source>
        <dbReference type="Proteomes" id="UP000827986"/>
    </source>
</evidence>
<dbReference type="Proteomes" id="UP000827986">
    <property type="component" value="Unassembled WGS sequence"/>
</dbReference>
<evidence type="ECO:0000313" key="2">
    <source>
        <dbReference type="EMBL" id="KAH1175494.1"/>
    </source>
</evidence>
<dbReference type="EMBL" id="JAHDVG010000477">
    <property type="protein sequence ID" value="KAH1175494.1"/>
    <property type="molecule type" value="Genomic_DNA"/>
</dbReference>
<name>A0A9D3X4Z4_9SAUR</name>
<gene>
    <name evidence="2" type="ORF">KIL84_008368</name>
</gene>
<feature type="region of interest" description="Disordered" evidence="1">
    <location>
        <begin position="1"/>
        <end position="20"/>
    </location>
</feature>
<feature type="region of interest" description="Disordered" evidence="1">
    <location>
        <begin position="53"/>
        <end position="101"/>
    </location>
</feature>
<organism evidence="2 3">
    <name type="scientific">Mauremys mutica</name>
    <name type="common">yellowpond turtle</name>
    <dbReference type="NCBI Taxonomy" id="74926"/>
    <lineage>
        <taxon>Eukaryota</taxon>
        <taxon>Metazoa</taxon>
        <taxon>Chordata</taxon>
        <taxon>Craniata</taxon>
        <taxon>Vertebrata</taxon>
        <taxon>Euteleostomi</taxon>
        <taxon>Archelosauria</taxon>
        <taxon>Testudinata</taxon>
        <taxon>Testudines</taxon>
        <taxon>Cryptodira</taxon>
        <taxon>Durocryptodira</taxon>
        <taxon>Testudinoidea</taxon>
        <taxon>Geoemydidae</taxon>
        <taxon>Geoemydinae</taxon>
        <taxon>Mauremys</taxon>
    </lineage>
</organism>
<proteinExistence type="predicted"/>
<sequence length="101" mass="11360">MARGKPLVKAGRPDRQQTGTFSAPRAHLVLFPSWIQHVPLSLYYWALQQHMETPPGDRAGHLNSKQTQPRRRGGRAITPIAQTGSRESHQIFHKCSAPRSN</sequence>